<dbReference type="CDD" id="cd17039">
    <property type="entry name" value="Ubl_ubiquitin_like"/>
    <property type="match status" value="1"/>
</dbReference>
<proteinExistence type="predicted"/>
<keyword evidence="3" id="KW-1185">Reference proteome</keyword>
<feature type="compositionally biased region" description="Polar residues" evidence="1">
    <location>
        <begin position="59"/>
        <end position="73"/>
    </location>
</feature>
<evidence type="ECO:0000256" key="1">
    <source>
        <dbReference type="SAM" id="MobiDB-lite"/>
    </source>
</evidence>
<reference evidence="2" key="2">
    <citation type="submission" date="2023-05" db="EMBL/GenBank/DDBJ databases">
        <authorList>
            <consortium name="Lawrence Berkeley National Laboratory"/>
            <person name="Steindorff A."/>
            <person name="Hensen N."/>
            <person name="Bonometti L."/>
            <person name="Westerberg I."/>
            <person name="Brannstrom I.O."/>
            <person name="Guillou S."/>
            <person name="Cros-Aarteil S."/>
            <person name="Calhoun S."/>
            <person name="Haridas S."/>
            <person name="Kuo A."/>
            <person name="Mondo S."/>
            <person name="Pangilinan J."/>
            <person name="Riley R."/>
            <person name="Labutti K."/>
            <person name="Andreopoulos B."/>
            <person name="Lipzen A."/>
            <person name="Chen C."/>
            <person name="Yanf M."/>
            <person name="Daum C."/>
            <person name="Ng V."/>
            <person name="Clum A."/>
            <person name="Ohm R."/>
            <person name="Martin F."/>
            <person name="Silar P."/>
            <person name="Natvig D."/>
            <person name="Lalanne C."/>
            <person name="Gautier V."/>
            <person name="Ament-Velasquez S.L."/>
            <person name="Kruys A."/>
            <person name="Hutchinson M.I."/>
            <person name="Powell A.J."/>
            <person name="Barry K."/>
            <person name="Miller A.N."/>
            <person name="Grigoriev I.V."/>
            <person name="Debuchy R."/>
            <person name="Gladieux P."/>
            <person name="Thoren M.H."/>
            <person name="Johannesson H."/>
        </authorList>
    </citation>
    <scope>NUCLEOTIDE SEQUENCE</scope>
    <source>
        <strain evidence="2">CBS 315.58</strain>
    </source>
</reference>
<comment type="caution">
    <text evidence="2">The sequence shown here is derived from an EMBL/GenBank/DDBJ whole genome shotgun (WGS) entry which is preliminary data.</text>
</comment>
<evidence type="ECO:0008006" key="4">
    <source>
        <dbReference type="Google" id="ProtNLM"/>
    </source>
</evidence>
<sequence length="245" mass="27094">MRPHPGLDDGSDGPSRGNTTNHESENLVRKIIRFLRPEKKSTAQSEELTAHPSPEEQIMQASGSREQTTQTPPQEEAMSSDLDDWPPHGDQTSQSPAEHAEQDTVDGPLDGRSSETSPKQQILIKLRLGIAVKLDFNLLTATTDDLFTEIGKLLVDGFSMDDFQVETQEKVLKRGQLLSEYNIRHGSTINLSDRLWEEEVAAEQSGSFGVGYKTRLTGGARSGTFYEASSEPFTIKKLLTCSFRG</sequence>
<gene>
    <name evidence="2" type="ORF">QBC40DRAFT_285641</name>
</gene>
<reference evidence="2" key="1">
    <citation type="journal article" date="2023" name="Mol. Phylogenet. Evol.">
        <title>Genome-scale phylogeny and comparative genomics of the fungal order Sordariales.</title>
        <authorList>
            <person name="Hensen N."/>
            <person name="Bonometti L."/>
            <person name="Westerberg I."/>
            <person name="Brannstrom I.O."/>
            <person name="Guillou S."/>
            <person name="Cros-Aarteil S."/>
            <person name="Calhoun S."/>
            <person name="Haridas S."/>
            <person name="Kuo A."/>
            <person name="Mondo S."/>
            <person name="Pangilinan J."/>
            <person name="Riley R."/>
            <person name="LaButti K."/>
            <person name="Andreopoulos B."/>
            <person name="Lipzen A."/>
            <person name="Chen C."/>
            <person name="Yan M."/>
            <person name="Daum C."/>
            <person name="Ng V."/>
            <person name="Clum A."/>
            <person name="Steindorff A."/>
            <person name="Ohm R.A."/>
            <person name="Martin F."/>
            <person name="Silar P."/>
            <person name="Natvig D.O."/>
            <person name="Lalanne C."/>
            <person name="Gautier V."/>
            <person name="Ament-Velasquez S.L."/>
            <person name="Kruys A."/>
            <person name="Hutchinson M.I."/>
            <person name="Powell A.J."/>
            <person name="Barry K."/>
            <person name="Miller A.N."/>
            <person name="Grigoriev I.V."/>
            <person name="Debuchy R."/>
            <person name="Gladieux P."/>
            <person name="Hiltunen Thoren M."/>
            <person name="Johannesson H."/>
        </authorList>
    </citation>
    <scope>NUCLEOTIDE SEQUENCE</scope>
    <source>
        <strain evidence="2">CBS 315.58</strain>
    </source>
</reference>
<accession>A0AAN7AQH8</accession>
<organism evidence="2 3">
    <name type="scientific">Triangularia verruculosa</name>
    <dbReference type="NCBI Taxonomy" id="2587418"/>
    <lineage>
        <taxon>Eukaryota</taxon>
        <taxon>Fungi</taxon>
        <taxon>Dikarya</taxon>
        <taxon>Ascomycota</taxon>
        <taxon>Pezizomycotina</taxon>
        <taxon>Sordariomycetes</taxon>
        <taxon>Sordariomycetidae</taxon>
        <taxon>Sordariales</taxon>
        <taxon>Podosporaceae</taxon>
        <taxon>Triangularia</taxon>
    </lineage>
</organism>
<dbReference type="EMBL" id="MU863964">
    <property type="protein sequence ID" value="KAK4197391.1"/>
    <property type="molecule type" value="Genomic_DNA"/>
</dbReference>
<dbReference type="AlphaFoldDB" id="A0AAN7AQH8"/>
<name>A0AAN7AQH8_9PEZI</name>
<protein>
    <recommendedName>
        <fullName evidence="4">Ubiquitin-like domain-containing protein</fullName>
    </recommendedName>
</protein>
<dbReference type="Proteomes" id="UP001303160">
    <property type="component" value="Unassembled WGS sequence"/>
</dbReference>
<evidence type="ECO:0000313" key="3">
    <source>
        <dbReference type="Proteomes" id="UP001303160"/>
    </source>
</evidence>
<dbReference type="InterPro" id="IPR029071">
    <property type="entry name" value="Ubiquitin-like_domsf"/>
</dbReference>
<evidence type="ECO:0000313" key="2">
    <source>
        <dbReference type="EMBL" id="KAK4197391.1"/>
    </source>
</evidence>
<feature type="region of interest" description="Disordered" evidence="1">
    <location>
        <begin position="1"/>
        <end position="118"/>
    </location>
</feature>
<dbReference type="SUPFAM" id="SSF54236">
    <property type="entry name" value="Ubiquitin-like"/>
    <property type="match status" value="1"/>
</dbReference>